<protein>
    <submittedName>
        <fullName evidence="1">Uncharacterized protein</fullName>
    </submittedName>
</protein>
<dbReference type="Proteomes" id="UP000023152">
    <property type="component" value="Unassembled WGS sequence"/>
</dbReference>
<organism evidence="1 2">
    <name type="scientific">Reticulomyxa filosa</name>
    <dbReference type="NCBI Taxonomy" id="46433"/>
    <lineage>
        <taxon>Eukaryota</taxon>
        <taxon>Sar</taxon>
        <taxon>Rhizaria</taxon>
        <taxon>Retaria</taxon>
        <taxon>Foraminifera</taxon>
        <taxon>Monothalamids</taxon>
        <taxon>Reticulomyxidae</taxon>
        <taxon>Reticulomyxa</taxon>
    </lineage>
</organism>
<proteinExistence type="predicted"/>
<dbReference type="Gene3D" id="1.20.58.2190">
    <property type="match status" value="1"/>
</dbReference>
<comment type="caution">
    <text evidence="1">The sequence shown here is derived from an EMBL/GenBank/DDBJ whole genome shotgun (WGS) entry which is preliminary data.</text>
</comment>
<sequence>MSLFQMFANKLEKTVILQTWKNSKGLYSKAWNILKEICLTSDINKLENAKKLKILREMCLHILWNILKYPKYIKYRQINSDTLYQKLQLKCNQLSENVNQIFGEIEHYLQQFGFEKYNDNNWYYPNDNIELLHLWECYQKWINHQTMLIVFFFFFFFDVTTQ</sequence>
<gene>
    <name evidence="1" type="ORF">RFI_03298</name>
</gene>
<evidence type="ECO:0000313" key="1">
    <source>
        <dbReference type="EMBL" id="ETO33804.1"/>
    </source>
</evidence>
<name>X6P6T4_RETFI</name>
<accession>X6P6T4</accession>
<dbReference type="EMBL" id="ASPP01003124">
    <property type="protein sequence ID" value="ETO33804.1"/>
    <property type="molecule type" value="Genomic_DNA"/>
</dbReference>
<keyword evidence="2" id="KW-1185">Reference proteome</keyword>
<reference evidence="1 2" key="1">
    <citation type="journal article" date="2013" name="Curr. Biol.">
        <title>The Genome of the Foraminiferan Reticulomyxa filosa.</title>
        <authorList>
            <person name="Glockner G."/>
            <person name="Hulsmann N."/>
            <person name="Schleicher M."/>
            <person name="Noegel A.A."/>
            <person name="Eichinger L."/>
            <person name="Gallinger C."/>
            <person name="Pawlowski J."/>
            <person name="Sierra R."/>
            <person name="Euteneuer U."/>
            <person name="Pillet L."/>
            <person name="Moustafa A."/>
            <person name="Platzer M."/>
            <person name="Groth M."/>
            <person name="Szafranski K."/>
            <person name="Schliwa M."/>
        </authorList>
    </citation>
    <scope>NUCLEOTIDE SEQUENCE [LARGE SCALE GENOMIC DNA]</scope>
</reference>
<dbReference type="AlphaFoldDB" id="X6P6T4"/>
<evidence type="ECO:0000313" key="2">
    <source>
        <dbReference type="Proteomes" id="UP000023152"/>
    </source>
</evidence>